<comment type="subunit">
    <text evidence="2">Tetramer of two alpha and two beta chains.</text>
</comment>
<dbReference type="STRING" id="1392250.A0A2I2FXG4"/>
<accession>A0A2I2FXG4</accession>
<dbReference type="Pfam" id="PF00290">
    <property type="entry name" value="Trp_syntA"/>
    <property type="match status" value="1"/>
</dbReference>
<dbReference type="InterPro" id="IPR002028">
    <property type="entry name" value="Trp_synthase_suA"/>
</dbReference>
<dbReference type="GO" id="GO:0004834">
    <property type="term" value="F:tryptophan synthase activity"/>
    <property type="evidence" value="ECO:0007669"/>
    <property type="project" value="UniProtKB-EC"/>
</dbReference>
<proteinExistence type="predicted"/>
<evidence type="ECO:0000313" key="11">
    <source>
        <dbReference type="Proteomes" id="UP000234275"/>
    </source>
</evidence>
<comment type="catalytic activity">
    <reaction evidence="8">
        <text>(1S,2R)-1-C-(indol-3-yl)glycerol 3-phosphate + L-serine = D-glyceraldehyde 3-phosphate + L-tryptophan + H2O</text>
        <dbReference type="Rhea" id="RHEA:10532"/>
        <dbReference type="ChEBI" id="CHEBI:15377"/>
        <dbReference type="ChEBI" id="CHEBI:33384"/>
        <dbReference type="ChEBI" id="CHEBI:57912"/>
        <dbReference type="ChEBI" id="CHEBI:58866"/>
        <dbReference type="ChEBI" id="CHEBI:59776"/>
        <dbReference type="EC" id="4.2.1.20"/>
    </reaction>
</comment>
<evidence type="ECO:0000256" key="3">
    <source>
        <dbReference type="ARBA" id="ARBA00012043"/>
    </source>
</evidence>
<dbReference type="Gene3D" id="3.20.20.70">
    <property type="entry name" value="Aldolase class I"/>
    <property type="match status" value="1"/>
</dbReference>
<dbReference type="PANTHER" id="PTHR43406">
    <property type="entry name" value="TRYPTOPHAN SYNTHASE, ALPHA CHAIN"/>
    <property type="match status" value="1"/>
</dbReference>
<dbReference type="UniPathway" id="UPA00035">
    <property type="reaction ID" value="UER00044"/>
</dbReference>
<evidence type="ECO:0000256" key="8">
    <source>
        <dbReference type="ARBA" id="ARBA00049047"/>
    </source>
</evidence>
<evidence type="ECO:0000256" key="1">
    <source>
        <dbReference type="ARBA" id="ARBA00004733"/>
    </source>
</evidence>
<feature type="compositionally biased region" description="Basic and acidic residues" evidence="9">
    <location>
        <begin position="102"/>
        <end position="114"/>
    </location>
</feature>
<protein>
    <recommendedName>
        <fullName evidence="3">tryptophan synthase</fullName>
        <ecNumber evidence="3">4.2.1.20</ecNumber>
    </recommendedName>
</protein>
<keyword evidence="6" id="KW-0057">Aromatic amino acid biosynthesis</keyword>
<name>A0A2I2FXG4_9EURO</name>
<dbReference type="GO" id="GO:0005829">
    <property type="term" value="C:cytosol"/>
    <property type="evidence" value="ECO:0007669"/>
    <property type="project" value="TreeGrafter"/>
</dbReference>
<dbReference type="RefSeq" id="XP_024700627.1">
    <property type="nucleotide sequence ID" value="XM_024852496.1"/>
</dbReference>
<evidence type="ECO:0000256" key="5">
    <source>
        <dbReference type="ARBA" id="ARBA00022822"/>
    </source>
</evidence>
<dbReference type="InterPro" id="IPR011060">
    <property type="entry name" value="RibuloseP-bd_barrel"/>
</dbReference>
<comment type="pathway">
    <text evidence="1">Amino-acid biosynthesis; L-tryptophan biosynthesis; L-tryptophan from chorismate: step 5/5.</text>
</comment>
<evidence type="ECO:0000256" key="6">
    <source>
        <dbReference type="ARBA" id="ARBA00023141"/>
    </source>
</evidence>
<dbReference type="GeneID" id="36560194"/>
<dbReference type="VEuPathDB" id="FungiDB:P170DRAFT_467853"/>
<feature type="region of interest" description="Disordered" evidence="9">
    <location>
        <begin position="102"/>
        <end position="137"/>
    </location>
</feature>
<evidence type="ECO:0000313" key="10">
    <source>
        <dbReference type="EMBL" id="PLB45325.1"/>
    </source>
</evidence>
<evidence type="ECO:0000256" key="9">
    <source>
        <dbReference type="SAM" id="MobiDB-lite"/>
    </source>
</evidence>
<dbReference type="EMBL" id="MSFO01000008">
    <property type="protein sequence ID" value="PLB45325.1"/>
    <property type="molecule type" value="Genomic_DNA"/>
</dbReference>
<keyword evidence="11" id="KW-1185">Reference proteome</keyword>
<dbReference type="SUPFAM" id="SSF51366">
    <property type="entry name" value="Ribulose-phoshate binding barrel"/>
    <property type="match status" value="1"/>
</dbReference>
<dbReference type="EC" id="4.2.1.20" evidence="3"/>
<comment type="caution">
    <text evidence="10">The sequence shown here is derived from an EMBL/GenBank/DDBJ whole genome shotgun (WGS) entry which is preliminary data.</text>
</comment>
<keyword evidence="4" id="KW-0028">Amino-acid biosynthesis</keyword>
<dbReference type="OrthoDB" id="10050244at2759"/>
<sequence length="137" mass="14818">MLGLQAGSADMLGVPFTDLLTDGVVIQQSNAKALENSVDIHCILQLVRTARAQGLTVPVLLMGYYNPVRAYEEERLLLDNKAAGVNGADVARNFIEDYVRNHAQDPDVDGRRPASNESGTPSPCMQFLESLDATRGS</sequence>
<dbReference type="AlphaFoldDB" id="A0A2I2FXG4"/>
<organism evidence="10 11">
    <name type="scientific">Aspergillus steynii IBT 23096</name>
    <dbReference type="NCBI Taxonomy" id="1392250"/>
    <lineage>
        <taxon>Eukaryota</taxon>
        <taxon>Fungi</taxon>
        <taxon>Dikarya</taxon>
        <taxon>Ascomycota</taxon>
        <taxon>Pezizomycotina</taxon>
        <taxon>Eurotiomycetes</taxon>
        <taxon>Eurotiomycetidae</taxon>
        <taxon>Eurotiales</taxon>
        <taxon>Aspergillaceae</taxon>
        <taxon>Aspergillus</taxon>
        <taxon>Aspergillus subgen. Circumdati</taxon>
    </lineage>
</organism>
<dbReference type="InterPro" id="IPR013785">
    <property type="entry name" value="Aldolase_TIM"/>
</dbReference>
<evidence type="ECO:0000256" key="4">
    <source>
        <dbReference type="ARBA" id="ARBA00022605"/>
    </source>
</evidence>
<dbReference type="PANTHER" id="PTHR43406:SF1">
    <property type="entry name" value="TRYPTOPHAN SYNTHASE ALPHA CHAIN, CHLOROPLASTIC"/>
    <property type="match status" value="1"/>
</dbReference>
<keyword evidence="5" id="KW-0822">Tryptophan biosynthesis</keyword>
<dbReference type="Proteomes" id="UP000234275">
    <property type="component" value="Unassembled WGS sequence"/>
</dbReference>
<evidence type="ECO:0000256" key="2">
    <source>
        <dbReference type="ARBA" id="ARBA00011270"/>
    </source>
</evidence>
<keyword evidence="7" id="KW-0456">Lyase</keyword>
<gene>
    <name evidence="10" type="ORF">P170DRAFT_467853</name>
</gene>
<reference evidence="10 11" key="1">
    <citation type="submission" date="2016-12" db="EMBL/GenBank/DDBJ databases">
        <title>The genomes of Aspergillus section Nigri reveals drivers in fungal speciation.</title>
        <authorList>
            <consortium name="DOE Joint Genome Institute"/>
            <person name="Vesth T.C."/>
            <person name="Nybo J."/>
            <person name="Theobald S."/>
            <person name="Brandl J."/>
            <person name="Frisvad J.C."/>
            <person name="Nielsen K.F."/>
            <person name="Lyhne E.K."/>
            <person name="Kogle M.E."/>
            <person name="Kuo A."/>
            <person name="Riley R."/>
            <person name="Clum A."/>
            <person name="Nolan M."/>
            <person name="Lipzen A."/>
            <person name="Salamov A."/>
            <person name="Henrissat B."/>
            <person name="Wiebenga A."/>
            <person name="De Vries R.P."/>
            <person name="Grigoriev I.V."/>
            <person name="Mortensen U.H."/>
            <person name="Andersen M.R."/>
            <person name="Baker S.E."/>
        </authorList>
    </citation>
    <scope>NUCLEOTIDE SEQUENCE [LARGE SCALE GENOMIC DNA]</scope>
    <source>
        <strain evidence="10 11">IBT 23096</strain>
    </source>
</reference>
<evidence type="ECO:0000256" key="7">
    <source>
        <dbReference type="ARBA" id="ARBA00023239"/>
    </source>
</evidence>